<keyword evidence="2" id="KW-1185">Reference proteome</keyword>
<protein>
    <submittedName>
        <fullName evidence="1">Uncharacterized protein</fullName>
    </submittedName>
</protein>
<dbReference type="GeneTree" id="ENSGT00390000000704"/>
<evidence type="ECO:0000313" key="2">
    <source>
        <dbReference type="Proteomes" id="UP000233120"/>
    </source>
</evidence>
<dbReference type="Pfam" id="PF26139">
    <property type="entry name" value="MDS2_C"/>
    <property type="match status" value="1"/>
</dbReference>
<name>A0A2K6D5G4_MACNE</name>
<accession>A0A2K6D5G4</accession>
<dbReference type="Ensembl" id="ENSMNET00000055592.1">
    <property type="protein sequence ID" value="ENSMNEP00000031168.1"/>
    <property type="gene ID" value="ENSMNEG00000039013.1"/>
</dbReference>
<dbReference type="AlphaFoldDB" id="A0A2K6D5G4"/>
<dbReference type="OMA" id="CLLNIHL"/>
<dbReference type="Proteomes" id="UP000233120">
    <property type="component" value="Unassembled WGS sequence"/>
</dbReference>
<sequence>FQAVGFIERTETAGEFPRGLISSQLSLCLLNILLSKLPTRLQKLSCNILNSSPAVRGGAHGRPQLTPERLLRPGYRLHSCSEAEKGGFVRRREQITLFPPCEDPARRWLSASPGREPSPGICWHLNLGLASLHNCKK</sequence>
<evidence type="ECO:0000313" key="1">
    <source>
        <dbReference type="Ensembl" id="ENSMNEP00000031168.1"/>
    </source>
</evidence>
<organism evidence="1 2">
    <name type="scientific">Macaca nemestrina</name>
    <name type="common">Pig-tailed macaque</name>
    <dbReference type="NCBI Taxonomy" id="9545"/>
    <lineage>
        <taxon>Eukaryota</taxon>
        <taxon>Metazoa</taxon>
        <taxon>Chordata</taxon>
        <taxon>Craniata</taxon>
        <taxon>Vertebrata</taxon>
        <taxon>Euteleostomi</taxon>
        <taxon>Mammalia</taxon>
        <taxon>Eutheria</taxon>
        <taxon>Euarchontoglires</taxon>
        <taxon>Primates</taxon>
        <taxon>Haplorrhini</taxon>
        <taxon>Catarrhini</taxon>
        <taxon>Cercopithecidae</taxon>
        <taxon>Cercopithecinae</taxon>
        <taxon>Macaca</taxon>
    </lineage>
</organism>
<reference evidence="1" key="1">
    <citation type="submission" date="2025-08" db="UniProtKB">
        <authorList>
            <consortium name="Ensembl"/>
        </authorList>
    </citation>
    <scope>IDENTIFICATION</scope>
</reference>
<dbReference type="Bgee" id="ENSMNEG00000039013">
    <property type="expression patterns" value="Expressed in heart and 5 other cell types or tissues"/>
</dbReference>
<proteinExistence type="predicted"/>
<reference evidence="1" key="2">
    <citation type="submission" date="2025-09" db="UniProtKB">
        <authorList>
            <consortium name="Ensembl"/>
        </authorList>
    </citation>
    <scope>IDENTIFICATION</scope>
</reference>